<dbReference type="PANTHER" id="PTHR43081">
    <property type="entry name" value="ADENYLATE CYCLASE, TERMINAL-DIFFERENTIATION SPECIFIC-RELATED"/>
    <property type="match status" value="1"/>
</dbReference>
<dbReference type="InterPro" id="IPR050697">
    <property type="entry name" value="Adenylyl/Guanylyl_Cyclase_3/4"/>
</dbReference>
<organism evidence="2 3">
    <name type="scientific">Zooshikella ganghwensis</name>
    <dbReference type="NCBI Taxonomy" id="202772"/>
    <lineage>
        <taxon>Bacteria</taxon>
        <taxon>Pseudomonadati</taxon>
        <taxon>Pseudomonadota</taxon>
        <taxon>Gammaproteobacteria</taxon>
        <taxon>Oceanospirillales</taxon>
        <taxon>Zooshikellaceae</taxon>
        <taxon>Zooshikella</taxon>
    </lineage>
</organism>
<dbReference type="CDD" id="cd07302">
    <property type="entry name" value="CHD"/>
    <property type="match status" value="1"/>
</dbReference>
<dbReference type="SUPFAM" id="SSF55073">
    <property type="entry name" value="Nucleotide cyclase"/>
    <property type="match status" value="1"/>
</dbReference>
<dbReference type="EMBL" id="NDXW01000001">
    <property type="protein sequence ID" value="RDH44293.1"/>
    <property type="molecule type" value="Genomic_DNA"/>
</dbReference>
<gene>
    <name evidence="2" type="ORF">B9G39_13020</name>
</gene>
<dbReference type="Gene3D" id="3.30.70.1230">
    <property type="entry name" value="Nucleotide cyclase"/>
    <property type="match status" value="1"/>
</dbReference>
<dbReference type="Pfam" id="PF00211">
    <property type="entry name" value="Guanylate_cyc"/>
    <property type="match status" value="1"/>
</dbReference>
<reference evidence="2 3" key="1">
    <citation type="submission" date="2017-04" db="EMBL/GenBank/DDBJ databases">
        <title>Draft genome sequence of Zooshikella ganghwensis VG4 isolated from Red Sea sediments.</title>
        <authorList>
            <person name="Rehman Z."/>
            <person name="Alam I."/>
            <person name="Kamau A."/>
            <person name="Bajic V."/>
            <person name="Leiknes T."/>
        </authorList>
    </citation>
    <scope>NUCLEOTIDE SEQUENCE [LARGE SCALE GENOMIC DNA]</scope>
    <source>
        <strain evidence="2 3">VG4</strain>
    </source>
</reference>
<accession>A0A4P9VLU4</accession>
<proteinExistence type="predicted"/>
<evidence type="ECO:0000313" key="3">
    <source>
        <dbReference type="Proteomes" id="UP000257039"/>
    </source>
</evidence>
<feature type="domain" description="Guanylate cyclase" evidence="1">
    <location>
        <begin position="250"/>
        <end position="384"/>
    </location>
</feature>
<dbReference type="GO" id="GO:0035556">
    <property type="term" value="P:intracellular signal transduction"/>
    <property type="evidence" value="ECO:0007669"/>
    <property type="project" value="InterPro"/>
</dbReference>
<dbReference type="RefSeq" id="WP_094787479.1">
    <property type="nucleotide sequence ID" value="NZ_NDXW01000001.1"/>
</dbReference>
<evidence type="ECO:0000259" key="1">
    <source>
        <dbReference type="PROSITE" id="PS50125"/>
    </source>
</evidence>
<dbReference type="Proteomes" id="UP000257039">
    <property type="component" value="Unassembled WGS sequence"/>
</dbReference>
<dbReference type="InterPro" id="IPR001054">
    <property type="entry name" value="A/G_cyclase"/>
</dbReference>
<dbReference type="GO" id="GO:0004016">
    <property type="term" value="F:adenylate cyclase activity"/>
    <property type="evidence" value="ECO:0007669"/>
    <property type="project" value="UniProtKB-ARBA"/>
</dbReference>
<sequence>MRGLRLNRVKVETRHSTKNESTPVASNKHEIWQEVLWGGFDGWCISETVSWLLTSGRAVTDPALFLKCLAAHLLRAGADVARIRITLNTIDPEITGRAYTWWRDQDEIEVFAPAHGIDSTPSYRGSPIEEVREQGRMVRYSLISDLPRKAHSVLKELKVQGITDYVAFPLQFSDQSVNAFIIASDHPEGFSSEDLKKWRALLLYLLPVLEVFSARSIIRSLLNTYVGPRTGQKILKGRVKRGDSELIECALWYSDLRNFTELTESLSTEPMLQLVNTYFEVVTNAVTRRGGEVLRFIGDAMLIVFTTEALGSVTKACSAVLKAAIDANNQLQQLNKDLVAKGLPVLEFGVGLHMGEVVYGNVGSLSRLDFTVMGPAVNRTARLEELTKTLGIDLLLTAEFAEKVTEPTVFLGSYSVRGVAEPLQIHTLQQFLQGQQSTNTPGVAL</sequence>
<dbReference type="SMART" id="SM00044">
    <property type="entry name" value="CYCc"/>
    <property type="match status" value="1"/>
</dbReference>
<dbReference type="InterPro" id="IPR029787">
    <property type="entry name" value="Nucleotide_cyclase"/>
</dbReference>
<evidence type="ECO:0000313" key="2">
    <source>
        <dbReference type="EMBL" id="RDH44293.1"/>
    </source>
</evidence>
<comment type="caution">
    <text evidence="2">The sequence shown here is derived from an EMBL/GenBank/DDBJ whole genome shotgun (WGS) entry which is preliminary data.</text>
</comment>
<dbReference type="PANTHER" id="PTHR43081:SF11">
    <property type="entry name" value="BLR2264 PROTEIN"/>
    <property type="match status" value="1"/>
</dbReference>
<dbReference type="GO" id="GO:0006171">
    <property type="term" value="P:cAMP biosynthetic process"/>
    <property type="evidence" value="ECO:0007669"/>
    <property type="project" value="TreeGrafter"/>
</dbReference>
<dbReference type="PROSITE" id="PS50125">
    <property type="entry name" value="GUANYLATE_CYCLASE_2"/>
    <property type="match status" value="1"/>
</dbReference>
<protein>
    <submittedName>
        <fullName evidence="2">Adenylate/guanylate cyclase domain-containing protein</fullName>
    </submittedName>
</protein>
<keyword evidence="3" id="KW-1185">Reference proteome</keyword>
<name>A0A4P9VLU4_9GAMM</name>
<dbReference type="AlphaFoldDB" id="A0A4P9VLU4"/>